<dbReference type="Pfam" id="PF13450">
    <property type="entry name" value="NAD_binding_8"/>
    <property type="match status" value="1"/>
</dbReference>
<dbReference type="SUPFAM" id="SSF51971">
    <property type="entry name" value="Nucleotide-binding domain"/>
    <property type="match status" value="1"/>
</dbReference>
<dbReference type="OrthoDB" id="9815989at2"/>
<dbReference type="PANTHER" id="PTHR21197:SF0">
    <property type="entry name" value="UDP-GALACTOPYRANOSE MUTASE"/>
    <property type="match status" value="1"/>
</dbReference>
<evidence type="ECO:0000313" key="2">
    <source>
        <dbReference type="Proteomes" id="UP000322981"/>
    </source>
</evidence>
<protein>
    <submittedName>
        <fullName evidence="1">NAD(P)-binding protein</fullName>
    </submittedName>
</protein>
<dbReference type="GO" id="GO:0005829">
    <property type="term" value="C:cytosol"/>
    <property type="evidence" value="ECO:0007669"/>
    <property type="project" value="TreeGrafter"/>
</dbReference>
<dbReference type="GO" id="GO:0050660">
    <property type="term" value="F:flavin adenine dinucleotide binding"/>
    <property type="evidence" value="ECO:0007669"/>
    <property type="project" value="TreeGrafter"/>
</dbReference>
<dbReference type="Gene3D" id="3.40.50.720">
    <property type="entry name" value="NAD(P)-binding Rossmann-like Domain"/>
    <property type="match status" value="1"/>
</dbReference>
<reference evidence="1 2" key="1">
    <citation type="submission" date="2019-09" db="EMBL/GenBank/DDBJ databases">
        <title>Whole-genome sequence of the purple sulfur bacterium Thiohalocapsa marina DSM 19078.</title>
        <authorList>
            <person name="Kyndt J.A."/>
            <person name="Meyer T.E."/>
        </authorList>
    </citation>
    <scope>NUCLEOTIDE SEQUENCE [LARGE SCALE GENOMIC DNA]</scope>
    <source>
        <strain evidence="1 2">DSM 19078</strain>
    </source>
</reference>
<accession>A0A5M8FUD2</accession>
<organism evidence="1 2">
    <name type="scientific">Thiohalocapsa marina</name>
    <dbReference type="NCBI Taxonomy" id="424902"/>
    <lineage>
        <taxon>Bacteria</taxon>
        <taxon>Pseudomonadati</taxon>
        <taxon>Pseudomonadota</taxon>
        <taxon>Gammaproteobacteria</taxon>
        <taxon>Chromatiales</taxon>
        <taxon>Chromatiaceae</taxon>
        <taxon>Thiohalocapsa</taxon>
    </lineage>
</organism>
<gene>
    <name evidence="1" type="ORF">F2Q65_02510</name>
</gene>
<sequence length="107" mass="12270">MQRYDFLIVGAGMFGATFARLAKDAGKHCLVIDKRSNIGGNCYTEEISGIHVHRYGPHIFHCEDTKIWRFVNRFAKFRQFRYSPIALHNGRAYSLPPNLLTVSLQPD</sequence>
<comment type="caution">
    <text evidence="1">The sequence shown here is derived from an EMBL/GenBank/DDBJ whole genome shotgun (WGS) entry which is preliminary data.</text>
</comment>
<dbReference type="GO" id="GO:0008767">
    <property type="term" value="F:UDP-galactopyranose mutase activity"/>
    <property type="evidence" value="ECO:0007669"/>
    <property type="project" value="TreeGrafter"/>
</dbReference>
<keyword evidence="2" id="KW-1185">Reference proteome</keyword>
<evidence type="ECO:0000313" key="1">
    <source>
        <dbReference type="EMBL" id="KAA6187414.1"/>
    </source>
</evidence>
<dbReference type="EMBL" id="VWXX01000002">
    <property type="protein sequence ID" value="KAA6187414.1"/>
    <property type="molecule type" value="Genomic_DNA"/>
</dbReference>
<dbReference type="PANTHER" id="PTHR21197">
    <property type="entry name" value="UDP-GALACTOPYRANOSE MUTASE"/>
    <property type="match status" value="1"/>
</dbReference>
<proteinExistence type="predicted"/>
<dbReference type="Proteomes" id="UP000322981">
    <property type="component" value="Unassembled WGS sequence"/>
</dbReference>
<dbReference type="AlphaFoldDB" id="A0A5M8FUD2"/>
<dbReference type="RefSeq" id="WP_150090074.1">
    <property type="nucleotide sequence ID" value="NZ_JBFUOH010000084.1"/>
</dbReference>
<name>A0A5M8FUD2_9GAMM</name>